<proteinExistence type="predicted"/>
<comment type="caution">
    <text evidence="1">The sequence shown here is derived from an EMBL/GenBank/DDBJ whole genome shotgun (WGS) entry which is preliminary data.</text>
</comment>
<protein>
    <submittedName>
        <fullName evidence="1">Uncharacterized protein</fullName>
    </submittedName>
</protein>
<reference evidence="1 2" key="1">
    <citation type="submission" date="2019-01" db="EMBL/GenBank/DDBJ databases">
        <title>A draft genome assembly of the solar-powered sea slug Elysia chlorotica.</title>
        <authorList>
            <person name="Cai H."/>
            <person name="Li Q."/>
            <person name="Fang X."/>
            <person name="Li J."/>
            <person name="Curtis N.E."/>
            <person name="Altenburger A."/>
            <person name="Shibata T."/>
            <person name="Feng M."/>
            <person name="Maeda T."/>
            <person name="Schwartz J.A."/>
            <person name="Shigenobu S."/>
            <person name="Lundholm N."/>
            <person name="Nishiyama T."/>
            <person name="Yang H."/>
            <person name="Hasebe M."/>
            <person name="Li S."/>
            <person name="Pierce S.K."/>
            <person name="Wang J."/>
        </authorList>
    </citation>
    <scope>NUCLEOTIDE SEQUENCE [LARGE SCALE GENOMIC DNA]</scope>
    <source>
        <strain evidence="1">EC2010</strain>
        <tissue evidence="1">Whole organism of an adult</tissue>
    </source>
</reference>
<dbReference type="EMBL" id="RQTK01000765">
    <property type="protein sequence ID" value="RUS75176.1"/>
    <property type="molecule type" value="Genomic_DNA"/>
</dbReference>
<name>A0A3S1BUH3_ELYCH</name>
<evidence type="ECO:0000313" key="2">
    <source>
        <dbReference type="Proteomes" id="UP000271974"/>
    </source>
</evidence>
<dbReference type="AlphaFoldDB" id="A0A3S1BUH3"/>
<keyword evidence="2" id="KW-1185">Reference proteome</keyword>
<organism evidence="1 2">
    <name type="scientific">Elysia chlorotica</name>
    <name type="common">Eastern emerald elysia</name>
    <name type="synonym">Sea slug</name>
    <dbReference type="NCBI Taxonomy" id="188477"/>
    <lineage>
        <taxon>Eukaryota</taxon>
        <taxon>Metazoa</taxon>
        <taxon>Spiralia</taxon>
        <taxon>Lophotrochozoa</taxon>
        <taxon>Mollusca</taxon>
        <taxon>Gastropoda</taxon>
        <taxon>Heterobranchia</taxon>
        <taxon>Euthyneura</taxon>
        <taxon>Panpulmonata</taxon>
        <taxon>Sacoglossa</taxon>
        <taxon>Placobranchoidea</taxon>
        <taxon>Plakobranchidae</taxon>
        <taxon>Elysia</taxon>
    </lineage>
</organism>
<gene>
    <name evidence="1" type="ORF">EGW08_017057</name>
</gene>
<evidence type="ECO:0000313" key="1">
    <source>
        <dbReference type="EMBL" id="RUS75176.1"/>
    </source>
</evidence>
<accession>A0A3S1BUH3</accession>
<sequence>MKKADIIHGDGHKVVKVKQAVGSLLHNVLDFSFLRGTFNSFHQSWSCNLFHQSWTCNSFIFVFSIRKQTAESNCRGKGILWYPLAVDGVDAICLEGLFDKLLCHHLLPNFFQEVQPTSPCLFSWTRFLPKTLLTVFGMLS</sequence>
<dbReference type="Proteomes" id="UP000271974">
    <property type="component" value="Unassembled WGS sequence"/>
</dbReference>